<dbReference type="Proteomes" id="UP000476411">
    <property type="component" value="Chromosome"/>
</dbReference>
<sequence>MKKIMLLLIAVMGFTAVTMAQINVNINIGRQPVWGPVGYDHVDYYYLPDIECYYSVPDQVYIYRDGNVWARSRNLPRRYNNFDLYHAHKVVINGVDRPYMMHDKYRREYNGYRNKHDQIAIRDSREERYYVNKYHPKHDEWKKDHRDRDDHGRADRGQKRGWDRH</sequence>
<feature type="signal peptide" evidence="2">
    <location>
        <begin position="1"/>
        <end position="20"/>
    </location>
</feature>
<name>A0A6B9ZJ41_9BACT</name>
<dbReference type="KEGG" id="chih:GWR21_18700"/>
<gene>
    <name evidence="3" type="ORF">GWR21_18700</name>
</gene>
<reference evidence="3 4" key="1">
    <citation type="submission" date="2020-01" db="EMBL/GenBank/DDBJ databases">
        <title>Complete genome sequence of Chitinophaga sp. H33E-04 isolated from quinoa roots.</title>
        <authorList>
            <person name="Weon H.-Y."/>
            <person name="Lee S.A."/>
        </authorList>
    </citation>
    <scope>NUCLEOTIDE SEQUENCE [LARGE SCALE GENOMIC DNA]</scope>
    <source>
        <strain evidence="3 4">H33E-04</strain>
    </source>
</reference>
<evidence type="ECO:0000313" key="3">
    <source>
        <dbReference type="EMBL" id="QHS61551.1"/>
    </source>
</evidence>
<evidence type="ECO:0008006" key="5">
    <source>
        <dbReference type="Google" id="ProtNLM"/>
    </source>
</evidence>
<evidence type="ECO:0000313" key="4">
    <source>
        <dbReference type="Proteomes" id="UP000476411"/>
    </source>
</evidence>
<accession>A0A6B9ZJ41</accession>
<evidence type="ECO:0000256" key="1">
    <source>
        <dbReference type="SAM" id="MobiDB-lite"/>
    </source>
</evidence>
<organism evidence="3 4">
    <name type="scientific">Chitinophaga agri</name>
    <dbReference type="NCBI Taxonomy" id="2703787"/>
    <lineage>
        <taxon>Bacteria</taxon>
        <taxon>Pseudomonadati</taxon>
        <taxon>Bacteroidota</taxon>
        <taxon>Chitinophagia</taxon>
        <taxon>Chitinophagales</taxon>
        <taxon>Chitinophagaceae</taxon>
        <taxon>Chitinophaga</taxon>
    </lineage>
</organism>
<protein>
    <recommendedName>
        <fullName evidence="5">DUF3300 domain-containing protein</fullName>
    </recommendedName>
</protein>
<feature type="chain" id="PRO_5025413775" description="DUF3300 domain-containing protein" evidence="2">
    <location>
        <begin position="21"/>
        <end position="165"/>
    </location>
</feature>
<proteinExistence type="predicted"/>
<keyword evidence="2" id="KW-0732">Signal</keyword>
<dbReference type="EMBL" id="CP048113">
    <property type="protein sequence ID" value="QHS61551.1"/>
    <property type="molecule type" value="Genomic_DNA"/>
</dbReference>
<feature type="region of interest" description="Disordered" evidence="1">
    <location>
        <begin position="140"/>
        <end position="165"/>
    </location>
</feature>
<dbReference type="AlphaFoldDB" id="A0A6B9ZJ41"/>
<evidence type="ECO:0000256" key="2">
    <source>
        <dbReference type="SAM" id="SignalP"/>
    </source>
</evidence>
<dbReference type="RefSeq" id="WP_162333220.1">
    <property type="nucleotide sequence ID" value="NZ_CP048113.1"/>
</dbReference>
<keyword evidence="4" id="KW-1185">Reference proteome</keyword>